<name>A0A455R2K4_BABRO</name>
<proteinExistence type="predicted"/>
<dbReference type="EMBL" id="AB665055">
    <property type="protein sequence ID" value="BBD21445.1"/>
    <property type="molecule type" value="Genomic_DNA"/>
</dbReference>
<protein>
    <submittedName>
        <fullName evidence="1">Uncharacterized protein</fullName>
    </submittedName>
</protein>
<evidence type="ECO:0000313" key="1">
    <source>
        <dbReference type="EMBL" id="BBD21445.1"/>
    </source>
</evidence>
<reference evidence="1" key="1">
    <citation type="submission" date="2011-08" db="EMBL/GenBank/DDBJ databases">
        <title>Complete nucleotide sequence of the plastid genome from the apicomplexan parasite Babesia rodhaini.</title>
        <authorList>
            <person name="Hikosaka K."/>
            <person name="Arisue N."/>
            <person name="Tsuji N."/>
            <person name="Horii T."/>
            <person name="Kita K."/>
            <person name="Tanabe K."/>
        </authorList>
    </citation>
    <scope>NUCLEOTIDE SEQUENCE</scope>
    <source>
        <strain evidence="1">Australian</strain>
    </source>
</reference>
<dbReference type="AlphaFoldDB" id="A0A455R2K4"/>
<sequence>MKKIKIYLKGKKNKKIKTIFYKNNKLLLLKLGLIISYKKIYFINKYNIQKLIKIGSTLSYSVLNNIINNLIK</sequence>
<organism evidence="1">
    <name type="scientific">Babesia rodhaini</name>
    <dbReference type="NCBI Taxonomy" id="5870"/>
    <lineage>
        <taxon>Eukaryota</taxon>
        <taxon>Sar</taxon>
        <taxon>Alveolata</taxon>
        <taxon>Apicomplexa</taxon>
        <taxon>Aconoidasida</taxon>
        <taxon>Piroplasmida</taxon>
        <taxon>Babesiidae</taxon>
        <taxon>Babesia</taxon>
    </lineage>
</organism>
<accession>A0A455R2K4</accession>